<dbReference type="PANTHER" id="PTHR31920">
    <property type="entry name" value="B3 DOMAIN-CONTAINING"/>
    <property type="match status" value="1"/>
</dbReference>
<evidence type="ECO:0000313" key="7">
    <source>
        <dbReference type="EnsemblPlants" id="MELO3C017619.2.1"/>
    </source>
</evidence>
<proteinExistence type="predicted"/>
<dbReference type="InterPro" id="IPR015300">
    <property type="entry name" value="DNA-bd_pseudobarrel_sf"/>
</dbReference>
<evidence type="ECO:0000256" key="2">
    <source>
        <dbReference type="ARBA" id="ARBA00023015"/>
    </source>
</evidence>
<dbReference type="PANTHER" id="PTHR31920:SF147">
    <property type="entry name" value="TF-B3 DOMAIN-CONTAINING PROTEIN"/>
    <property type="match status" value="1"/>
</dbReference>
<evidence type="ECO:0000256" key="5">
    <source>
        <dbReference type="ARBA" id="ARBA00023242"/>
    </source>
</evidence>
<keyword evidence="5" id="KW-0539">Nucleus</keyword>
<dbReference type="SMART" id="SM01019">
    <property type="entry name" value="B3"/>
    <property type="match status" value="2"/>
</dbReference>
<dbReference type="CDD" id="cd10017">
    <property type="entry name" value="B3_DNA"/>
    <property type="match status" value="2"/>
</dbReference>
<dbReference type="Pfam" id="PF02362">
    <property type="entry name" value="B3"/>
    <property type="match status" value="2"/>
</dbReference>
<evidence type="ECO:0000256" key="1">
    <source>
        <dbReference type="ARBA" id="ARBA00004123"/>
    </source>
</evidence>
<evidence type="ECO:0000256" key="3">
    <source>
        <dbReference type="ARBA" id="ARBA00023125"/>
    </source>
</evidence>
<dbReference type="Gene3D" id="2.40.330.10">
    <property type="entry name" value="DNA-binding pseudobarrel domain"/>
    <property type="match status" value="2"/>
</dbReference>
<dbReference type="SUPFAM" id="SSF101936">
    <property type="entry name" value="DNA-binding pseudobarrel domain"/>
    <property type="match status" value="2"/>
</dbReference>
<name>A0A9I9DFE4_CUCME</name>
<evidence type="ECO:0000256" key="4">
    <source>
        <dbReference type="ARBA" id="ARBA00023163"/>
    </source>
</evidence>
<keyword evidence="2" id="KW-0805">Transcription regulation</keyword>
<gene>
    <name evidence="7" type="primary">103494436</name>
</gene>
<dbReference type="EnsemblPlants" id="MELO3C017619.2.1">
    <property type="protein sequence ID" value="MELO3C017619.2.1"/>
    <property type="gene ID" value="MELO3C017619.2"/>
</dbReference>
<feature type="domain" description="TF-B3" evidence="6">
    <location>
        <begin position="31"/>
        <end position="124"/>
    </location>
</feature>
<keyword evidence="4" id="KW-0804">Transcription</keyword>
<evidence type="ECO:0000259" key="6">
    <source>
        <dbReference type="PROSITE" id="PS50863"/>
    </source>
</evidence>
<accession>A0A9I9DFE4</accession>
<comment type="subcellular location">
    <subcellularLocation>
        <location evidence="1">Nucleus</location>
    </subcellularLocation>
</comment>
<dbReference type="PROSITE" id="PS50863">
    <property type="entry name" value="B3"/>
    <property type="match status" value="2"/>
</dbReference>
<reference evidence="7" key="1">
    <citation type="submission" date="2023-03" db="UniProtKB">
        <authorList>
            <consortium name="EnsemblPlants"/>
        </authorList>
    </citation>
    <scope>IDENTIFICATION</scope>
</reference>
<dbReference type="RefSeq" id="XP_008453826.2">
    <property type="nucleotide sequence ID" value="XM_008455604.3"/>
</dbReference>
<feature type="domain" description="TF-B3" evidence="6">
    <location>
        <begin position="264"/>
        <end position="361"/>
    </location>
</feature>
<dbReference type="InterPro" id="IPR050655">
    <property type="entry name" value="Plant_B3_domain"/>
</dbReference>
<protein>
    <recommendedName>
        <fullName evidence="6">TF-B3 domain-containing protein</fullName>
    </recommendedName>
</protein>
<dbReference type="eggNOG" id="ENOG502SN2E">
    <property type="taxonomic scope" value="Eukaryota"/>
</dbReference>
<keyword evidence="3" id="KW-0238">DNA-binding</keyword>
<sequence>MEEKSSRQRQSGLKRHHRRFLEPEETNSSLQFFKIILPSSVREEKLKMPSKLIKMLGKELSSNVFLTVPNGGVWEVGLEKSNGKIWFNDNWNKFIDYYSIDYGFLLLFKYEGNSSFHVLIFDTTTFEIQYPHHDGMKLGNEVEKSDSVISISSSRDCSDRFDDDDDECRYELHTTKRARTNLGFNLMKSPSVEAQCKSKIKLESCDREFKSKRCKVEDCIAVEDIDVVKNHRRRKLASKTRSSRGWQKAIRRAKKMMIKTKNPSFMLIIEERNIKKRYAYIPSSFGKKYLGREDEIIEIQGSSSKRGRWEIQCKGWWAKRMGVGWSVFCKESNLRVGDVVVFELVKRSKNRVMKFTVFPSVAV</sequence>
<dbReference type="InterPro" id="IPR003340">
    <property type="entry name" value="B3_DNA-bd"/>
</dbReference>
<organism evidence="7">
    <name type="scientific">Cucumis melo</name>
    <name type="common">Muskmelon</name>
    <dbReference type="NCBI Taxonomy" id="3656"/>
    <lineage>
        <taxon>Eukaryota</taxon>
        <taxon>Viridiplantae</taxon>
        <taxon>Streptophyta</taxon>
        <taxon>Embryophyta</taxon>
        <taxon>Tracheophyta</taxon>
        <taxon>Spermatophyta</taxon>
        <taxon>Magnoliopsida</taxon>
        <taxon>eudicotyledons</taxon>
        <taxon>Gunneridae</taxon>
        <taxon>Pentapetalae</taxon>
        <taxon>rosids</taxon>
        <taxon>fabids</taxon>
        <taxon>Cucurbitales</taxon>
        <taxon>Cucurbitaceae</taxon>
        <taxon>Benincaseae</taxon>
        <taxon>Cucumis</taxon>
    </lineage>
</organism>